<dbReference type="KEGG" id="lcf:108891089"/>
<dbReference type="AlphaFoldDB" id="A0AAJ7Q102"/>
<gene>
    <name evidence="3" type="primary">LOC108891089</name>
</gene>
<organism evidence="2 3">
    <name type="scientific">Lates calcarifer</name>
    <name type="common">Barramundi</name>
    <name type="synonym">Holocentrus calcarifer</name>
    <dbReference type="NCBI Taxonomy" id="8187"/>
    <lineage>
        <taxon>Eukaryota</taxon>
        <taxon>Metazoa</taxon>
        <taxon>Chordata</taxon>
        <taxon>Craniata</taxon>
        <taxon>Vertebrata</taxon>
        <taxon>Euteleostomi</taxon>
        <taxon>Actinopterygii</taxon>
        <taxon>Neopterygii</taxon>
        <taxon>Teleostei</taxon>
        <taxon>Neoteleostei</taxon>
        <taxon>Acanthomorphata</taxon>
        <taxon>Carangaria</taxon>
        <taxon>Carangaria incertae sedis</taxon>
        <taxon>Centropomidae</taxon>
        <taxon>Lates</taxon>
    </lineage>
</organism>
<sequence>MASFTGGYTSFGQPSTSAESVTAQRSELDKVLQRVEPRKVQTDLRAAAETLLMYSHSDDKNIKEFYSVLTNLITGKTSRSVVKVCTVCLGEISGAAEALMEQVNTRQLQVKRTDWKEELDVYVVFCPVTPYVEITVGVAMEWVTGDNPVILVLMYHSWEVDLLPSGKNWSETFPHVVLDIHVLIETAQGFPMCPKNKGALRKIQEVLLQHSTPE</sequence>
<evidence type="ECO:0000313" key="3">
    <source>
        <dbReference type="RefSeq" id="XP_018543734.1"/>
    </source>
</evidence>
<evidence type="ECO:0000256" key="1">
    <source>
        <dbReference type="SAM" id="MobiDB-lite"/>
    </source>
</evidence>
<name>A0AAJ7Q102_LATCA</name>
<dbReference type="Proteomes" id="UP000694890">
    <property type="component" value="Unplaced"/>
</dbReference>
<proteinExistence type="predicted"/>
<dbReference type="GeneID" id="108891089"/>
<accession>A0AAJ7Q102</accession>
<evidence type="ECO:0000313" key="2">
    <source>
        <dbReference type="Proteomes" id="UP000694890"/>
    </source>
</evidence>
<dbReference type="RefSeq" id="XP_018543734.1">
    <property type="nucleotide sequence ID" value="XM_018688218.2"/>
</dbReference>
<protein>
    <submittedName>
        <fullName evidence="3">Uncharacterized protein LOC108891089</fullName>
    </submittedName>
</protein>
<feature type="region of interest" description="Disordered" evidence="1">
    <location>
        <begin position="1"/>
        <end position="22"/>
    </location>
</feature>
<reference evidence="3" key="1">
    <citation type="submission" date="2025-08" db="UniProtKB">
        <authorList>
            <consortium name="RefSeq"/>
        </authorList>
    </citation>
    <scope>IDENTIFICATION</scope>
    <source>
        <tissue evidence="3">Brain</tissue>
    </source>
</reference>